<evidence type="ECO:0000313" key="2">
    <source>
        <dbReference type="Proteomes" id="UP000236291"/>
    </source>
</evidence>
<proteinExistence type="predicted"/>
<accession>A0A2K3KIV2</accession>
<feature type="non-terminal residue" evidence="1">
    <location>
        <position position="27"/>
    </location>
</feature>
<comment type="caution">
    <text evidence="1">The sequence shown here is derived from an EMBL/GenBank/DDBJ whole genome shotgun (WGS) entry which is preliminary data.</text>
</comment>
<protein>
    <submittedName>
        <fullName evidence="1">Uncharacterized protein</fullName>
    </submittedName>
</protein>
<dbReference type="Proteomes" id="UP000236291">
    <property type="component" value="Unassembled WGS sequence"/>
</dbReference>
<reference evidence="1 2" key="2">
    <citation type="journal article" date="2017" name="Front. Plant Sci.">
        <title>Gene Classification and Mining of Molecular Markers Useful in Red Clover (Trifolium pratense) Breeding.</title>
        <authorList>
            <person name="Istvanek J."/>
            <person name="Dluhosova J."/>
            <person name="Dluhos P."/>
            <person name="Patkova L."/>
            <person name="Nedelnik J."/>
            <person name="Repkova J."/>
        </authorList>
    </citation>
    <scope>NUCLEOTIDE SEQUENCE [LARGE SCALE GENOMIC DNA]</scope>
    <source>
        <strain evidence="2">cv. Tatra</strain>
        <tissue evidence="1">Young leaves</tissue>
    </source>
</reference>
<name>A0A2K3KIV2_TRIPR</name>
<dbReference type="EMBL" id="ASHM01190434">
    <property type="protein sequence ID" value="PNX66221.1"/>
    <property type="molecule type" value="Genomic_DNA"/>
</dbReference>
<organism evidence="1 2">
    <name type="scientific">Trifolium pratense</name>
    <name type="common">Red clover</name>
    <dbReference type="NCBI Taxonomy" id="57577"/>
    <lineage>
        <taxon>Eukaryota</taxon>
        <taxon>Viridiplantae</taxon>
        <taxon>Streptophyta</taxon>
        <taxon>Embryophyta</taxon>
        <taxon>Tracheophyta</taxon>
        <taxon>Spermatophyta</taxon>
        <taxon>Magnoliopsida</taxon>
        <taxon>eudicotyledons</taxon>
        <taxon>Gunneridae</taxon>
        <taxon>Pentapetalae</taxon>
        <taxon>rosids</taxon>
        <taxon>fabids</taxon>
        <taxon>Fabales</taxon>
        <taxon>Fabaceae</taxon>
        <taxon>Papilionoideae</taxon>
        <taxon>50 kb inversion clade</taxon>
        <taxon>NPAAA clade</taxon>
        <taxon>Hologalegina</taxon>
        <taxon>IRL clade</taxon>
        <taxon>Trifolieae</taxon>
        <taxon>Trifolium</taxon>
    </lineage>
</organism>
<evidence type="ECO:0000313" key="1">
    <source>
        <dbReference type="EMBL" id="PNX66221.1"/>
    </source>
</evidence>
<dbReference type="AlphaFoldDB" id="A0A2K3KIV2"/>
<gene>
    <name evidence="1" type="ORF">L195_g062955</name>
</gene>
<reference evidence="1 2" key="1">
    <citation type="journal article" date="2014" name="Am. J. Bot.">
        <title>Genome assembly and annotation for red clover (Trifolium pratense; Fabaceae).</title>
        <authorList>
            <person name="Istvanek J."/>
            <person name="Jaros M."/>
            <person name="Krenek A."/>
            <person name="Repkova J."/>
        </authorList>
    </citation>
    <scope>NUCLEOTIDE SEQUENCE [LARGE SCALE GENOMIC DNA]</scope>
    <source>
        <strain evidence="2">cv. Tatra</strain>
        <tissue evidence="1">Young leaves</tissue>
    </source>
</reference>
<sequence>MEMEEEYFQKRKMGTGMWNLLDSGTMS</sequence>